<protein>
    <submittedName>
        <fullName evidence="10">ATP-dependent DNA helicase RecG</fullName>
    </submittedName>
</protein>
<keyword evidence="6" id="KW-0238">DNA-binding</keyword>
<dbReference type="Pfam" id="PF00270">
    <property type="entry name" value="DEAD"/>
    <property type="match status" value="1"/>
</dbReference>
<dbReference type="EMBL" id="NXLQ01000005">
    <property type="protein sequence ID" value="RDU66370.1"/>
    <property type="molecule type" value="Genomic_DNA"/>
</dbReference>
<keyword evidence="2" id="KW-0227">DNA damage</keyword>
<dbReference type="AlphaFoldDB" id="A0A3D8IMY9"/>
<dbReference type="Proteomes" id="UP000256379">
    <property type="component" value="Unassembled WGS sequence"/>
</dbReference>
<dbReference type="GO" id="GO:0005524">
    <property type="term" value="F:ATP binding"/>
    <property type="evidence" value="ECO:0007669"/>
    <property type="project" value="UniProtKB-KW"/>
</dbReference>
<comment type="caution">
    <text evidence="10">The sequence shown here is derived from an EMBL/GenBank/DDBJ whole genome shotgun (WGS) entry which is preliminary data.</text>
</comment>
<evidence type="ECO:0000256" key="7">
    <source>
        <dbReference type="ARBA" id="ARBA00023204"/>
    </source>
</evidence>
<feature type="domain" description="Helicase C-terminal" evidence="9">
    <location>
        <begin position="409"/>
        <end position="593"/>
    </location>
</feature>
<sequence>MDSILLYCLENLPKSYESTYLLQQLSHGERGGIEVTISSIRHHNNILFIESYSKAFNTSLQIIVFNARPYHKQVFVPHKTLCVLGTIEIRLNSTSNAWIPVLINPKVISKKNTIIANFKQRGIRLENLQKVITLQSLQDSQIPEIYAHALYEVFYPTQDFFHEYMQTKSFPKRHLNAIKFCEILVYMQKLRKKRKHFNAKFCCNGDISPLLSNLPFQLTQGQYRAIQSIAADLDSNTACKRIIMGDVGCGKTIVILASVMIAYPYKSILMVPTTILAKQLYTEAKKYLPSNIQVSCIISSTSKKDISHLQSDFIIGTQALLYRDSDFSKFALVMTDEQHRFGTNTRTKLERLLEENTENDRKKPHNLQFSATPIPRTMSMIQSNLINFSFIKELPFRKDIQTLIINKSQFGALFVRIQTELQKSNQVAIIYPRIEEISEDFDRIDSPDDYQSMMGLGYNQYKKSHKIPYMSLKEAQKYWQNRFEKVFITHGKDRDKETILEEFAKTDGAILLATTMVEVGISLPRLSVIVIVGAERLGLASLHQLRGRVSRNGLKGYCYLYTHNKDNQRLQEFSHTLSGFDIAELDLKYRSSGDLLDGKFQSGNNFNFFNMLEDSSIAQEAQDFLDHHK</sequence>
<keyword evidence="4 10" id="KW-0347">Helicase</keyword>
<evidence type="ECO:0000256" key="5">
    <source>
        <dbReference type="ARBA" id="ARBA00022840"/>
    </source>
</evidence>
<dbReference type="Pfam" id="PF00271">
    <property type="entry name" value="Helicase_C"/>
    <property type="match status" value="1"/>
</dbReference>
<dbReference type="SMART" id="SM00490">
    <property type="entry name" value="HELICc"/>
    <property type="match status" value="1"/>
</dbReference>
<dbReference type="Gene3D" id="3.40.50.300">
    <property type="entry name" value="P-loop containing nucleotide triphosphate hydrolases"/>
    <property type="match status" value="2"/>
</dbReference>
<evidence type="ECO:0000256" key="6">
    <source>
        <dbReference type="ARBA" id="ARBA00023125"/>
    </source>
</evidence>
<dbReference type="GO" id="GO:0003677">
    <property type="term" value="F:DNA binding"/>
    <property type="evidence" value="ECO:0007669"/>
    <property type="project" value="UniProtKB-KW"/>
</dbReference>
<evidence type="ECO:0000256" key="1">
    <source>
        <dbReference type="ARBA" id="ARBA00022741"/>
    </source>
</evidence>
<evidence type="ECO:0000313" key="11">
    <source>
        <dbReference type="Proteomes" id="UP000256379"/>
    </source>
</evidence>
<dbReference type="InterPro" id="IPR027417">
    <property type="entry name" value="P-loop_NTPase"/>
</dbReference>
<keyword evidence="5" id="KW-0067">ATP-binding</keyword>
<dbReference type="PANTHER" id="PTHR47964:SF1">
    <property type="entry name" value="ATP-DEPENDENT DNA HELICASE HOMOLOG RECG, CHLOROPLASTIC"/>
    <property type="match status" value="1"/>
</dbReference>
<dbReference type="InterPro" id="IPR001650">
    <property type="entry name" value="Helicase_C-like"/>
</dbReference>
<dbReference type="RefSeq" id="WP_115542718.1">
    <property type="nucleotide sequence ID" value="NZ_NXLQ01000005.1"/>
</dbReference>
<keyword evidence="11" id="KW-1185">Reference proteome</keyword>
<dbReference type="PROSITE" id="PS51192">
    <property type="entry name" value="HELICASE_ATP_BIND_1"/>
    <property type="match status" value="1"/>
</dbReference>
<dbReference type="GO" id="GO:0016787">
    <property type="term" value="F:hydrolase activity"/>
    <property type="evidence" value="ECO:0007669"/>
    <property type="project" value="UniProtKB-KW"/>
</dbReference>
<gene>
    <name evidence="10" type="ORF">CQA53_03895</name>
</gene>
<dbReference type="SUPFAM" id="SSF52540">
    <property type="entry name" value="P-loop containing nucleoside triphosphate hydrolases"/>
    <property type="match status" value="1"/>
</dbReference>
<dbReference type="InterPro" id="IPR014001">
    <property type="entry name" value="Helicase_ATP-bd"/>
</dbReference>
<evidence type="ECO:0000259" key="9">
    <source>
        <dbReference type="PROSITE" id="PS51194"/>
    </source>
</evidence>
<organism evidence="10 11">
    <name type="scientific">Helicobacter didelphidarum</name>
    <dbReference type="NCBI Taxonomy" id="2040648"/>
    <lineage>
        <taxon>Bacteria</taxon>
        <taxon>Pseudomonadati</taxon>
        <taxon>Campylobacterota</taxon>
        <taxon>Epsilonproteobacteria</taxon>
        <taxon>Campylobacterales</taxon>
        <taxon>Helicobacteraceae</taxon>
        <taxon>Helicobacter</taxon>
    </lineage>
</organism>
<dbReference type="OrthoDB" id="9804325at2"/>
<dbReference type="SMART" id="SM00487">
    <property type="entry name" value="DEXDc"/>
    <property type="match status" value="1"/>
</dbReference>
<evidence type="ECO:0000256" key="4">
    <source>
        <dbReference type="ARBA" id="ARBA00022806"/>
    </source>
</evidence>
<keyword evidence="3" id="KW-0378">Hydrolase</keyword>
<dbReference type="PROSITE" id="PS51194">
    <property type="entry name" value="HELICASE_CTER"/>
    <property type="match status" value="1"/>
</dbReference>
<feature type="domain" description="Helicase ATP-binding" evidence="8">
    <location>
        <begin position="232"/>
        <end position="391"/>
    </location>
</feature>
<evidence type="ECO:0000256" key="2">
    <source>
        <dbReference type="ARBA" id="ARBA00022763"/>
    </source>
</evidence>
<dbReference type="PANTHER" id="PTHR47964">
    <property type="entry name" value="ATP-DEPENDENT DNA HELICASE HOMOLOG RECG, CHLOROPLASTIC"/>
    <property type="match status" value="1"/>
</dbReference>
<keyword evidence="7" id="KW-0234">DNA repair</keyword>
<dbReference type="GO" id="GO:0003678">
    <property type="term" value="F:DNA helicase activity"/>
    <property type="evidence" value="ECO:0007669"/>
    <property type="project" value="TreeGrafter"/>
</dbReference>
<dbReference type="InterPro" id="IPR011545">
    <property type="entry name" value="DEAD/DEAH_box_helicase_dom"/>
</dbReference>
<accession>A0A3D8IMY9</accession>
<name>A0A3D8IMY9_9HELI</name>
<keyword evidence="1" id="KW-0547">Nucleotide-binding</keyword>
<proteinExistence type="predicted"/>
<reference evidence="10 11" key="1">
    <citation type="submission" date="2018-04" db="EMBL/GenBank/DDBJ databases">
        <title>Novel Campyloabacter and Helicobacter Species and Strains.</title>
        <authorList>
            <person name="Mannion A.J."/>
            <person name="Shen Z."/>
            <person name="Fox J.G."/>
        </authorList>
    </citation>
    <scope>NUCLEOTIDE SEQUENCE [LARGE SCALE GENOMIC DNA]</scope>
    <source>
        <strain evidence="10 11">MIT 17-337</strain>
    </source>
</reference>
<evidence type="ECO:0000313" key="10">
    <source>
        <dbReference type="EMBL" id="RDU66370.1"/>
    </source>
</evidence>
<dbReference type="GO" id="GO:0006281">
    <property type="term" value="P:DNA repair"/>
    <property type="evidence" value="ECO:0007669"/>
    <property type="project" value="UniProtKB-KW"/>
</dbReference>
<evidence type="ECO:0000256" key="3">
    <source>
        <dbReference type="ARBA" id="ARBA00022801"/>
    </source>
</evidence>
<dbReference type="InterPro" id="IPR047112">
    <property type="entry name" value="RecG/Mfd"/>
</dbReference>
<evidence type="ECO:0000259" key="8">
    <source>
        <dbReference type="PROSITE" id="PS51192"/>
    </source>
</evidence>